<dbReference type="NCBIfam" id="TIGR02595">
    <property type="entry name" value="PEP_CTERM"/>
    <property type="match status" value="1"/>
</dbReference>
<proteinExistence type="predicted"/>
<gene>
    <name evidence="2" type="ORF">GCN75_13490</name>
</gene>
<dbReference type="Proteomes" id="UP000468717">
    <property type="component" value="Unassembled WGS sequence"/>
</dbReference>
<name>A0A6I1I0R1_9BURK</name>
<protein>
    <submittedName>
        <fullName evidence="2">PEP-CTERM sorting domain-containing protein</fullName>
    </submittedName>
</protein>
<feature type="domain" description="Ice-binding protein C-terminal" evidence="1">
    <location>
        <begin position="141"/>
        <end position="165"/>
    </location>
</feature>
<organism evidence="2 3">
    <name type="scientific">Janthinobacterium violaceinigrum</name>
    <dbReference type="NCBI Taxonomy" id="2654252"/>
    <lineage>
        <taxon>Bacteria</taxon>
        <taxon>Pseudomonadati</taxon>
        <taxon>Pseudomonadota</taxon>
        <taxon>Betaproteobacteria</taxon>
        <taxon>Burkholderiales</taxon>
        <taxon>Oxalobacteraceae</taxon>
        <taxon>Janthinobacterium</taxon>
    </lineage>
</organism>
<dbReference type="AlphaFoldDB" id="A0A6I1I0R1"/>
<comment type="caution">
    <text evidence="2">The sequence shown here is derived from an EMBL/GenBank/DDBJ whole genome shotgun (WGS) entry which is preliminary data.</text>
</comment>
<dbReference type="EMBL" id="WFLI01000013">
    <property type="protein sequence ID" value="KAB8064465.1"/>
    <property type="molecule type" value="Genomic_DNA"/>
</dbReference>
<reference evidence="2 3" key="1">
    <citation type="submission" date="2019-10" db="EMBL/GenBank/DDBJ databases">
        <title>Three novel species isolated from a subtropical stream in China.</title>
        <authorList>
            <person name="Lu H."/>
        </authorList>
    </citation>
    <scope>NUCLEOTIDE SEQUENCE [LARGE SCALE GENOMIC DNA]</scope>
    <source>
        <strain evidence="2 3">FT13W</strain>
    </source>
</reference>
<dbReference type="InterPro" id="IPR013424">
    <property type="entry name" value="Ice-binding_C"/>
</dbReference>
<dbReference type="Pfam" id="PF07589">
    <property type="entry name" value="PEP-CTERM"/>
    <property type="match status" value="1"/>
</dbReference>
<evidence type="ECO:0000313" key="2">
    <source>
        <dbReference type="EMBL" id="KAB8064465.1"/>
    </source>
</evidence>
<evidence type="ECO:0000313" key="3">
    <source>
        <dbReference type="Proteomes" id="UP000468717"/>
    </source>
</evidence>
<keyword evidence="3" id="KW-1185">Reference proteome</keyword>
<accession>A0A6I1I0R1</accession>
<sequence length="170" mass="18277">MAPTPGGSQGFMYKDGVMTDVTGWGGYQSTISGINNAGQMVGHVTPDWNQDRTRGFLKTGERTEFLKSISEPVGVDGQGQVLSASGMFYSNGVFYSLESLVPGETGWSYVAAGGINEAGQISARRCKSFLCEIVRLDPLSPVPEPQTYAMLLGGLALLGLARLRRRRRHG</sequence>
<evidence type="ECO:0000259" key="1">
    <source>
        <dbReference type="Pfam" id="PF07589"/>
    </source>
</evidence>